<accession>A0ABW2KFB4</accession>
<organism evidence="3 4">
    <name type="scientific">Marinactinospora rubrisoli</name>
    <dbReference type="NCBI Taxonomy" id="2715399"/>
    <lineage>
        <taxon>Bacteria</taxon>
        <taxon>Bacillati</taxon>
        <taxon>Actinomycetota</taxon>
        <taxon>Actinomycetes</taxon>
        <taxon>Streptosporangiales</taxon>
        <taxon>Nocardiopsidaceae</taxon>
        <taxon>Marinactinospora</taxon>
    </lineage>
</organism>
<evidence type="ECO:0000313" key="4">
    <source>
        <dbReference type="Proteomes" id="UP001596540"/>
    </source>
</evidence>
<dbReference type="InterPro" id="IPR029057">
    <property type="entry name" value="PRTase-like"/>
</dbReference>
<dbReference type="SUPFAM" id="SSF53271">
    <property type="entry name" value="PRTase-like"/>
    <property type="match status" value="1"/>
</dbReference>
<dbReference type="EMBL" id="JBHTBH010000005">
    <property type="protein sequence ID" value="MFC7328696.1"/>
    <property type="molecule type" value="Genomic_DNA"/>
</dbReference>
<dbReference type="InterPro" id="IPR000836">
    <property type="entry name" value="PRTase_dom"/>
</dbReference>
<keyword evidence="3" id="KW-0328">Glycosyltransferase</keyword>
<dbReference type="Gene3D" id="3.40.50.2020">
    <property type="match status" value="1"/>
</dbReference>
<reference evidence="4" key="1">
    <citation type="journal article" date="2019" name="Int. J. Syst. Evol. Microbiol.">
        <title>The Global Catalogue of Microorganisms (GCM) 10K type strain sequencing project: providing services to taxonomists for standard genome sequencing and annotation.</title>
        <authorList>
            <consortium name="The Broad Institute Genomics Platform"/>
            <consortium name="The Broad Institute Genome Sequencing Center for Infectious Disease"/>
            <person name="Wu L."/>
            <person name="Ma J."/>
        </authorList>
    </citation>
    <scope>NUCLEOTIDE SEQUENCE [LARGE SCALE GENOMIC DNA]</scope>
    <source>
        <strain evidence="4">CGMCC 4.7382</strain>
    </source>
</reference>
<dbReference type="RefSeq" id="WP_379871342.1">
    <property type="nucleotide sequence ID" value="NZ_JBHTBH010000005.1"/>
</dbReference>
<dbReference type="Pfam" id="PF00156">
    <property type="entry name" value="Pribosyltran"/>
    <property type="match status" value="1"/>
</dbReference>
<dbReference type="Gene3D" id="3.30.1310.20">
    <property type="entry name" value="PRTase-like"/>
    <property type="match status" value="1"/>
</dbReference>
<protein>
    <submittedName>
        <fullName evidence="3">Phosphoribosyltransferase</fullName>
    </submittedName>
</protein>
<evidence type="ECO:0000259" key="2">
    <source>
        <dbReference type="Pfam" id="PF00156"/>
    </source>
</evidence>
<feature type="region of interest" description="Disordered" evidence="1">
    <location>
        <begin position="210"/>
        <end position="242"/>
    </location>
</feature>
<proteinExistence type="predicted"/>
<name>A0ABW2KFB4_9ACTN</name>
<dbReference type="GO" id="GO:0016757">
    <property type="term" value="F:glycosyltransferase activity"/>
    <property type="evidence" value="ECO:0007669"/>
    <property type="project" value="UniProtKB-KW"/>
</dbReference>
<dbReference type="Proteomes" id="UP001596540">
    <property type="component" value="Unassembled WGS sequence"/>
</dbReference>
<evidence type="ECO:0000313" key="3">
    <source>
        <dbReference type="EMBL" id="MFC7328696.1"/>
    </source>
</evidence>
<keyword evidence="4" id="KW-1185">Reference proteome</keyword>
<sequence>MLYRDRTQAGRRLAARPELRRLTDAVVLGLPRGGVPVAYEVAVRLAAPLDVVVVRKLGVPYQPELAMGAIGEGGVRVLDEHTLRHAGLDETDVAAVERRERAELDRRVRRLRALRPRVPLSGRTAVLVDDGVATGATARAACRIARAQGAARVIVAVPVGAPEAVDRLREVADEVVCPEQPEFFMAIGEWYADFSATTETEVQRLLERAARDRVTAPAQRRPDEPEAAPRAGREPPPTTRRG</sequence>
<evidence type="ECO:0000256" key="1">
    <source>
        <dbReference type="SAM" id="MobiDB-lite"/>
    </source>
</evidence>
<feature type="compositionally biased region" description="Basic and acidic residues" evidence="1">
    <location>
        <begin position="210"/>
        <end position="224"/>
    </location>
</feature>
<comment type="caution">
    <text evidence="3">The sequence shown here is derived from an EMBL/GenBank/DDBJ whole genome shotgun (WGS) entry which is preliminary data.</text>
</comment>
<gene>
    <name evidence="3" type="ORF">ACFQRF_13170</name>
</gene>
<keyword evidence="3" id="KW-0808">Transferase</keyword>
<dbReference type="CDD" id="cd06223">
    <property type="entry name" value="PRTases_typeI"/>
    <property type="match status" value="1"/>
</dbReference>
<feature type="domain" description="Phosphoribosyltransferase" evidence="2">
    <location>
        <begin position="20"/>
        <end position="182"/>
    </location>
</feature>